<sequence>MTVEALVLNEKTGSYVRALLFPDTGAQVTLVEEHVADSPALPVLHSEQCTLSGIGGTVDTFVFHNVRIKILSVHGKKLQIPLRKKPVLVNEFPSVLLTEKDILFMEKNDTTSKQSSAVRRNAETSDTHRNRFIQFSRLERVPPIVMPSGLV</sequence>
<dbReference type="InterPro" id="IPR021109">
    <property type="entry name" value="Peptidase_aspartic_dom_sf"/>
</dbReference>
<dbReference type="STRING" id="6290.A0A0N4W9E1"/>
<keyword evidence="4" id="KW-1185">Reference proteome</keyword>
<evidence type="ECO:0000313" key="3">
    <source>
        <dbReference type="EMBL" id="VDO30324.1"/>
    </source>
</evidence>
<accession>A0A0N4W9E1</accession>
<dbReference type="SUPFAM" id="SSF50630">
    <property type="entry name" value="Acid proteases"/>
    <property type="match status" value="1"/>
</dbReference>
<evidence type="ECO:0000313" key="5">
    <source>
        <dbReference type="WBParaSite" id="HPLM_0000690301-mRNA-1"/>
    </source>
</evidence>
<evidence type="ECO:0000313" key="4">
    <source>
        <dbReference type="Proteomes" id="UP000268014"/>
    </source>
</evidence>
<evidence type="ECO:0000256" key="1">
    <source>
        <dbReference type="ARBA" id="ARBA00022801"/>
    </source>
</evidence>
<name>A0A0N4W9E1_HAEPC</name>
<evidence type="ECO:0000259" key="2">
    <source>
        <dbReference type="PROSITE" id="PS50175"/>
    </source>
</evidence>
<protein>
    <submittedName>
        <fullName evidence="5">Peptidase A2 domain-containing protein</fullName>
    </submittedName>
</protein>
<dbReference type="GO" id="GO:0006508">
    <property type="term" value="P:proteolysis"/>
    <property type="evidence" value="ECO:0007669"/>
    <property type="project" value="InterPro"/>
</dbReference>
<dbReference type="InterPro" id="IPR001995">
    <property type="entry name" value="Peptidase_A2_cat"/>
</dbReference>
<reference evidence="3 4" key="2">
    <citation type="submission" date="2018-11" db="EMBL/GenBank/DDBJ databases">
        <authorList>
            <consortium name="Pathogen Informatics"/>
        </authorList>
    </citation>
    <scope>NUCLEOTIDE SEQUENCE [LARGE SCALE GENOMIC DNA]</scope>
    <source>
        <strain evidence="3 4">MHpl1</strain>
    </source>
</reference>
<dbReference type="AlphaFoldDB" id="A0A0N4W9E1"/>
<dbReference type="EMBL" id="UZAF01016564">
    <property type="protein sequence ID" value="VDO30324.1"/>
    <property type="molecule type" value="Genomic_DNA"/>
</dbReference>
<keyword evidence="1" id="KW-0378">Hydrolase</keyword>
<proteinExistence type="predicted"/>
<dbReference type="GO" id="GO:0004190">
    <property type="term" value="F:aspartic-type endopeptidase activity"/>
    <property type="evidence" value="ECO:0007669"/>
    <property type="project" value="InterPro"/>
</dbReference>
<organism evidence="5">
    <name type="scientific">Haemonchus placei</name>
    <name type="common">Barber's pole worm</name>
    <dbReference type="NCBI Taxonomy" id="6290"/>
    <lineage>
        <taxon>Eukaryota</taxon>
        <taxon>Metazoa</taxon>
        <taxon>Ecdysozoa</taxon>
        <taxon>Nematoda</taxon>
        <taxon>Chromadorea</taxon>
        <taxon>Rhabditida</taxon>
        <taxon>Rhabditina</taxon>
        <taxon>Rhabditomorpha</taxon>
        <taxon>Strongyloidea</taxon>
        <taxon>Trichostrongylidae</taxon>
        <taxon>Haemonchus</taxon>
    </lineage>
</organism>
<dbReference type="PROSITE" id="PS50175">
    <property type="entry name" value="ASP_PROT_RETROV"/>
    <property type="match status" value="1"/>
</dbReference>
<feature type="domain" description="Peptidase A2" evidence="2">
    <location>
        <begin position="18"/>
        <end position="102"/>
    </location>
</feature>
<dbReference type="WBParaSite" id="HPLM_0000690301-mRNA-1">
    <property type="protein sequence ID" value="HPLM_0000690301-mRNA-1"/>
    <property type="gene ID" value="HPLM_0000690301"/>
</dbReference>
<reference evidence="5" key="1">
    <citation type="submission" date="2017-02" db="UniProtKB">
        <authorList>
            <consortium name="WormBaseParasite"/>
        </authorList>
    </citation>
    <scope>IDENTIFICATION</scope>
</reference>
<dbReference type="Proteomes" id="UP000268014">
    <property type="component" value="Unassembled WGS sequence"/>
</dbReference>
<dbReference type="Gene3D" id="2.40.70.10">
    <property type="entry name" value="Acid Proteases"/>
    <property type="match status" value="1"/>
</dbReference>
<gene>
    <name evidence="3" type="ORF">HPLM_LOCUS6895</name>
</gene>